<protein>
    <submittedName>
        <fullName evidence="2">Uncharacterized protein</fullName>
    </submittedName>
</protein>
<evidence type="ECO:0000256" key="1">
    <source>
        <dbReference type="SAM" id="Phobius"/>
    </source>
</evidence>
<dbReference type="EMBL" id="FNHL01000001">
    <property type="protein sequence ID" value="SDL91233.1"/>
    <property type="molecule type" value="Genomic_DNA"/>
</dbReference>
<gene>
    <name evidence="2" type="ORF">SAMN04487949_0148</name>
</gene>
<accession>A0A1G9NY72</accession>
<proteinExistence type="predicted"/>
<dbReference type="AlphaFoldDB" id="A0A1G9NY72"/>
<keyword evidence="1" id="KW-0472">Membrane</keyword>
<dbReference type="RefSeq" id="WP_089693099.1">
    <property type="nucleotide sequence ID" value="NZ_FNHL01000001.1"/>
</dbReference>
<evidence type="ECO:0000313" key="2">
    <source>
        <dbReference type="EMBL" id="SDL91233.1"/>
    </source>
</evidence>
<sequence length="61" mass="6483">MNTSELIQALILFLVAVNVLQGPSTGMNGTVETAIGLLCIAILWLVPVYLVVETVTHVTSD</sequence>
<reference evidence="3" key="1">
    <citation type="submission" date="2016-10" db="EMBL/GenBank/DDBJ databases">
        <authorList>
            <person name="Varghese N."/>
            <person name="Submissions S."/>
        </authorList>
    </citation>
    <scope>NUCLEOTIDE SEQUENCE [LARGE SCALE GENOMIC DNA]</scope>
    <source>
        <strain evidence="3">CGMCC 1.10119</strain>
    </source>
</reference>
<keyword evidence="3" id="KW-1185">Reference proteome</keyword>
<dbReference type="STRING" id="660521.SAMN04487949_0148"/>
<organism evidence="2 3">
    <name type="scientific">Halogranum gelatinilyticum</name>
    <dbReference type="NCBI Taxonomy" id="660521"/>
    <lineage>
        <taxon>Archaea</taxon>
        <taxon>Methanobacteriati</taxon>
        <taxon>Methanobacteriota</taxon>
        <taxon>Stenosarchaea group</taxon>
        <taxon>Halobacteria</taxon>
        <taxon>Halobacteriales</taxon>
        <taxon>Haloferacaceae</taxon>
    </lineage>
</organism>
<feature type="transmembrane region" description="Helical" evidence="1">
    <location>
        <begin position="31"/>
        <end position="52"/>
    </location>
</feature>
<dbReference type="Proteomes" id="UP000199451">
    <property type="component" value="Unassembled WGS sequence"/>
</dbReference>
<keyword evidence="1" id="KW-0812">Transmembrane</keyword>
<evidence type="ECO:0000313" key="3">
    <source>
        <dbReference type="Proteomes" id="UP000199451"/>
    </source>
</evidence>
<keyword evidence="1" id="KW-1133">Transmembrane helix</keyword>
<name>A0A1G9NY72_9EURY</name>